<dbReference type="InterPro" id="IPR000990">
    <property type="entry name" value="Innexin"/>
</dbReference>
<evidence type="ECO:0000256" key="4">
    <source>
        <dbReference type="ARBA" id="ARBA00022475"/>
    </source>
</evidence>
<sequence length="385" mass="44952">MISVSLSIILFVFGIIGFMIPFRKGVITSRFIAIIDNRIFRLHYRLTFGFLLAFAFFLAATTLLEEPIDQIVDGDHVWDLLHSSCLVNNEFNLSEVGLGNIYEQTLGLNETIYIRKPALMYYYQVLTLSLFVQAFTCLIPFKVWVALESGITQTMLNIFYSHRKKTEKVVTTGRELLVNHLLKKFNTIPDGWFYGLVTVEALNLMNVVAQIFLVNSMFNGYFFGDQNLPLFRANLSNWEVECNHVVHLPMSGLNTKCFFKYETGPVELRHFEASCEFPRTRMDEKFYMFITFWLFYIASLSGSVLICRFLIIFSPRVRSFWTRSRILLSNPDCYQFIFRKSTIADWFLFDMLCKNLEAEDFNDLVNDFAKKLEGKKFRSPIDNYI</sequence>
<keyword evidence="8 12" id="KW-1133">Transmembrane helix</keyword>
<evidence type="ECO:0000313" key="14">
    <source>
        <dbReference type="Proteomes" id="UP001497382"/>
    </source>
</evidence>
<dbReference type="Proteomes" id="UP001497382">
    <property type="component" value="Unassembled WGS sequence"/>
</dbReference>
<organism evidence="13 14">
    <name type="scientific">Larinioides sclopetarius</name>
    <dbReference type="NCBI Taxonomy" id="280406"/>
    <lineage>
        <taxon>Eukaryota</taxon>
        <taxon>Metazoa</taxon>
        <taxon>Ecdysozoa</taxon>
        <taxon>Arthropoda</taxon>
        <taxon>Chelicerata</taxon>
        <taxon>Arachnida</taxon>
        <taxon>Araneae</taxon>
        <taxon>Araneomorphae</taxon>
        <taxon>Entelegynae</taxon>
        <taxon>Araneoidea</taxon>
        <taxon>Araneidae</taxon>
        <taxon>Larinioides</taxon>
    </lineage>
</organism>
<evidence type="ECO:0000256" key="5">
    <source>
        <dbReference type="ARBA" id="ARBA00022692"/>
    </source>
</evidence>
<comment type="caution">
    <text evidence="13">The sequence shown here is derived from an EMBL/GenBank/DDBJ whole genome shotgun (WGS) entry which is preliminary data.</text>
</comment>
<keyword evidence="5 12" id="KW-0812">Transmembrane</keyword>
<dbReference type="PANTHER" id="PTHR11893:SF41">
    <property type="entry name" value="INNEXIN INX2"/>
    <property type="match status" value="1"/>
</dbReference>
<keyword evidence="11 12" id="KW-0407">Ion channel</keyword>
<accession>A0AAV2BTR9</accession>
<protein>
    <recommendedName>
        <fullName evidence="12">Innexin</fullName>
    </recommendedName>
</protein>
<dbReference type="PROSITE" id="PS51013">
    <property type="entry name" value="PANNEXIN"/>
    <property type="match status" value="1"/>
</dbReference>
<evidence type="ECO:0000256" key="6">
    <source>
        <dbReference type="ARBA" id="ARBA00022868"/>
    </source>
</evidence>
<keyword evidence="3 12" id="KW-0813">Transport</keyword>
<dbReference type="PANTHER" id="PTHR11893">
    <property type="entry name" value="INNEXIN"/>
    <property type="match status" value="1"/>
</dbReference>
<keyword evidence="6" id="KW-0303">Gap junction</keyword>
<dbReference type="GO" id="GO:0007602">
    <property type="term" value="P:phototransduction"/>
    <property type="evidence" value="ECO:0007669"/>
    <property type="project" value="TreeGrafter"/>
</dbReference>
<feature type="transmembrane region" description="Helical" evidence="12">
    <location>
        <begin position="121"/>
        <end position="145"/>
    </location>
</feature>
<evidence type="ECO:0000256" key="1">
    <source>
        <dbReference type="ARBA" id="ARBA00004610"/>
    </source>
</evidence>
<evidence type="ECO:0000256" key="8">
    <source>
        <dbReference type="ARBA" id="ARBA00022989"/>
    </source>
</evidence>
<evidence type="ECO:0000256" key="7">
    <source>
        <dbReference type="ARBA" id="ARBA00022949"/>
    </source>
</evidence>
<evidence type="ECO:0000256" key="3">
    <source>
        <dbReference type="ARBA" id="ARBA00022448"/>
    </source>
</evidence>
<comment type="caution">
    <text evidence="12">Lacks conserved residue(s) required for the propagation of feature annotation.</text>
</comment>
<keyword evidence="9 12" id="KW-0406">Ion transport</keyword>
<dbReference type="AlphaFoldDB" id="A0AAV2BTR9"/>
<dbReference type="Pfam" id="PF00876">
    <property type="entry name" value="Innexin"/>
    <property type="match status" value="1"/>
</dbReference>
<dbReference type="GO" id="GO:0034220">
    <property type="term" value="P:monoatomic ion transmembrane transport"/>
    <property type="evidence" value="ECO:0007669"/>
    <property type="project" value="UniProtKB-KW"/>
</dbReference>
<reference evidence="13 14" key="1">
    <citation type="submission" date="2024-04" db="EMBL/GenBank/DDBJ databases">
        <authorList>
            <person name="Rising A."/>
            <person name="Reimegard J."/>
            <person name="Sonavane S."/>
            <person name="Akerstrom W."/>
            <person name="Nylinder S."/>
            <person name="Hedman E."/>
            <person name="Kallberg Y."/>
        </authorList>
    </citation>
    <scope>NUCLEOTIDE SEQUENCE [LARGE SCALE GENOMIC DNA]</scope>
</reference>
<gene>
    <name evidence="12" type="primary">inx</name>
    <name evidence="13" type="ORF">LARSCL_LOCUS21193</name>
</gene>
<evidence type="ECO:0000256" key="2">
    <source>
        <dbReference type="ARBA" id="ARBA00004651"/>
    </source>
</evidence>
<evidence type="ECO:0000256" key="10">
    <source>
        <dbReference type="ARBA" id="ARBA00023136"/>
    </source>
</evidence>
<keyword evidence="10 12" id="KW-0472">Membrane</keyword>
<evidence type="ECO:0000313" key="13">
    <source>
        <dbReference type="EMBL" id="CAL1299166.1"/>
    </source>
</evidence>
<feature type="transmembrane region" description="Helical" evidence="12">
    <location>
        <begin position="6"/>
        <end position="22"/>
    </location>
</feature>
<feature type="transmembrane region" description="Helical" evidence="12">
    <location>
        <begin position="286"/>
        <end position="313"/>
    </location>
</feature>
<evidence type="ECO:0000256" key="12">
    <source>
        <dbReference type="RuleBase" id="RU010713"/>
    </source>
</evidence>
<keyword evidence="4" id="KW-1003">Cell membrane</keyword>
<feature type="transmembrane region" description="Helical" evidence="12">
    <location>
        <begin position="42"/>
        <end position="64"/>
    </location>
</feature>
<comment type="similarity">
    <text evidence="12">Belongs to the pannexin family.</text>
</comment>
<evidence type="ECO:0000256" key="11">
    <source>
        <dbReference type="ARBA" id="ARBA00023303"/>
    </source>
</evidence>
<keyword evidence="14" id="KW-1185">Reference proteome</keyword>
<feature type="transmembrane region" description="Helical" evidence="12">
    <location>
        <begin position="192"/>
        <end position="213"/>
    </location>
</feature>
<keyword evidence="7" id="KW-0965">Cell junction</keyword>
<comment type="function">
    <text evidence="12">Structural component of the gap junctions.</text>
</comment>
<dbReference type="GO" id="GO:0005921">
    <property type="term" value="C:gap junction"/>
    <property type="evidence" value="ECO:0007669"/>
    <property type="project" value="UniProtKB-SubCell"/>
</dbReference>
<evidence type="ECO:0000256" key="9">
    <source>
        <dbReference type="ARBA" id="ARBA00023065"/>
    </source>
</evidence>
<proteinExistence type="inferred from homology"/>
<comment type="subcellular location">
    <subcellularLocation>
        <location evidence="1">Cell junction</location>
        <location evidence="1">Gap junction</location>
    </subcellularLocation>
    <subcellularLocation>
        <location evidence="2 12">Cell membrane</location>
        <topology evidence="2 12">Multi-pass membrane protein</topology>
    </subcellularLocation>
</comment>
<name>A0AAV2BTR9_9ARAC</name>
<dbReference type="GO" id="GO:0005886">
    <property type="term" value="C:plasma membrane"/>
    <property type="evidence" value="ECO:0007669"/>
    <property type="project" value="UniProtKB-SubCell"/>
</dbReference>
<dbReference type="GO" id="GO:0005243">
    <property type="term" value="F:gap junction channel activity"/>
    <property type="evidence" value="ECO:0007669"/>
    <property type="project" value="TreeGrafter"/>
</dbReference>
<dbReference type="EMBL" id="CAXIEN010000488">
    <property type="protein sequence ID" value="CAL1299166.1"/>
    <property type="molecule type" value="Genomic_DNA"/>
</dbReference>